<dbReference type="RefSeq" id="WP_380033812.1">
    <property type="nucleotide sequence ID" value="NZ_JBHSHB010000014.1"/>
</dbReference>
<accession>A0ABV9LAT9</accession>
<evidence type="ECO:0000313" key="2">
    <source>
        <dbReference type="Proteomes" id="UP001595878"/>
    </source>
</evidence>
<reference evidence="2" key="1">
    <citation type="journal article" date="2019" name="Int. J. Syst. Evol. Microbiol.">
        <title>The Global Catalogue of Microorganisms (GCM) 10K type strain sequencing project: providing services to taxonomists for standard genome sequencing and annotation.</title>
        <authorList>
            <consortium name="The Broad Institute Genomics Platform"/>
            <consortium name="The Broad Institute Genome Sequencing Center for Infectious Disease"/>
            <person name="Wu L."/>
            <person name="Ma J."/>
        </authorList>
    </citation>
    <scope>NUCLEOTIDE SEQUENCE [LARGE SCALE GENOMIC DNA]</scope>
    <source>
        <strain evidence="2">CGMCC 4.7427</strain>
    </source>
</reference>
<dbReference type="PROSITE" id="PS51257">
    <property type="entry name" value="PROKAR_LIPOPROTEIN"/>
    <property type="match status" value="1"/>
</dbReference>
<organism evidence="1 2">
    <name type="scientific">Dokdonia genika</name>
    <dbReference type="NCBI Taxonomy" id="308113"/>
    <lineage>
        <taxon>Bacteria</taxon>
        <taxon>Pseudomonadati</taxon>
        <taxon>Bacteroidota</taxon>
        <taxon>Flavobacteriia</taxon>
        <taxon>Flavobacteriales</taxon>
        <taxon>Flavobacteriaceae</taxon>
        <taxon>Dokdonia</taxon>
    </lineage>
</organism>
<sequence>MLSKINLLWVVVAVLLVSCAQKKECHNTQRNPILASNIYSSKAYQAELYRLIKESPDVDYYYEMREEIFGQVYLVVSAYGDAFCGKLCLVISEEDASHIAIDASKGYQGAQLIGLKYKRKETAYALSSLVYDSMEYLVD</sequence>
<proteinExistence type="predicted"/>
<dbReference type="EMBL" id="JBHSHB010000014">
    <property type="protein sequence ID" value="MFC4690617.1"/>
    <property type="molecule type" value="Genomic_DNA"/>
</dbReference>
<keyword evidence="2" id="KW-1185">Reference proteome</keyword>
<evidence type="ECO:0000313" key="1">
    <source>
        <dbReference type="EMBL" id="MFC4690617.1"/>
    </source>
</evidence>
<dbReference type="Proteomes" id="UP001595878">
    <property type="component" value="Unassembled WGS sequence"/>
</dbReference>
<evidence type="ECO:0008006" key="3">
    <source>
        <dbReference type="Google" id="ProtNLM"/>
    </source>
</evidence>
<comment type="caution">
    <text evidence="1">The sequence shown here is derived from an EMBL/GenBank/DDBJ whole genome shotgun (WGS) entry which is preliminary data.</text>
</comment>
<gene>
    <name evidence="1" type="ORF">ACFO5T_09280</name>
</gene>
<protein>
    <recommendedName>
        <fullName evidence="3">Lipoprotein</fullName>
    </recommendedName>
</protein>
<name>A0ABV9LAT9_9FLAO</name>